<dbReference type="EMBL" id="JAUJEB010000001">
    <property type="protein sequence ID" value="MDN5211623.1"/>
    <property type="molecule type" value="Genomic_DNA"/>
</dbReference>
<keyword evidence="1 2" id="KW-0378">Hydrolase</keyword>
<evidence type="ECO:0000313" key="5">
    <source>
        <dbReference type="Proteomes" id="UP001172083"/>
    </source>
</evidence>
<dbReference type="InterPro" id="IPR000086">
    <property type="entry name" value="NUDIX_hydrolase_dom"/>
</dbReference>
<evidence type="ECO:0000313" key="4">
    <source>
        <dbReference type="EMBL" id="MDN5211623.1"/>
    </source>
</evidence>
<dbReference type="PANTHER" id="PTHR43736">
    <property type="entry name" value="ADP-RIBOSE PYROPHOSPHATASE"/>
    <property type="match status" value="1"/>
</dbReference>
<dbReference type="SUPFAM" id="SSF55811">
    <property type="entry name" value="Nudix"/>
    <property type="match status" value="1"/>
</dbReference>
<name>A0ABT8L5W7_9BACT</name>
<dbReference type="PANTHER" id="PTHR43736:SF1">
    <property type="entry name" value="DIHYDRONEOPTERIN TRIPHOSPHATE DIPHOSPHATASE"/>
    <property type="match status" value="1"/>
</dbReference>
<dbReference type="InterPro" id="IPR015797">
    <property type="entry name" value="NUDIX_hydrolase-like_dom_sf"/>
</dbReference>
<protein>
    <submittedName>
        <fullName evidence="4">NUDIX hydrolase</fullName>
    </submittedName>
</protein>
<dbReference type="CDD" id="cd18873">
    <property type="entry name" value="NUDIX_NadM_like"/>
    <property type="match status" value="1"/>
</dbReference>
<keyword evidence="5" id="KW-1185">Reference proteome</keyword>
<dbReference type="Proteomes" id="UP001172083">
    <property type="component" value="Unassembled WGS sequence"/>
</dbReference>
<dbReference type="Pfam" id="PF00293">
    <property type="entry name" value="NUDIX"/>
    <property type="match status" value="1"/>
</dbReference>
<evidence type="ECO:0000256" key="1">
    <source>
        <dbReference type="ARBA" id="ARBA00022801"/>
    </source>
</evidence>
<proteinExistence type="inferred from homology"/>
<dbReference type="GO" id="GO:0016787">
    <property type="term" value="F:hydrolase activity"/>
    <property type="evidence" value="ECO:0007669"/>
    <property type="project" value="UniProtKB-KW"/>
</dbReference>
<evidence type="ECO:0000256" key="2">
    <source>
        <dbReference type="RuleBase" id="RU003476"/>
    </source>
</evidence>
<comment type="caution">
    <text evidence="4">The sequence shown here is derived from an EMBL/GenBank/DDBJ whole genome shotgun (WGS) entry which is preliminary data.</text>
</comment>
<dbReference type="Gene3D" id="3.90.79.10">
    <property type="entry name" value="Nucleoside Triphosphate Pyrophosphohydrolase"/>
    <property type="match status" value="1"/>
</dbReference>
<sequence>MPYQYEFPRPAVTVDCALFRWQDDQLSLLLIKRAHEPFKGYWAFPGGFVDPDEALEVAAKRELLEETGLTMSPLRLFGAFGDPGRDPRGNTITLAYYAVVGEEAKMAKAGSDAKDLSWVNLDDIDQLAFDHRDILSVACKRLKDDIRLSLSDKTTLFDLTAKEQQQLLTILSR</sequence>
<gene>
    <name evidence="4" type="ORF">QQ020_06165</name>
</gene>
<organism evidence="4 5">
    <name type="scientific">Agaribacillus aureus</name>
    <dbReference type="NCBI Taxonomy" id="3051825"/>
    <lineage>
        <taxon>Bacteria</taxon>
        <taxon>Pseudomonadati</taxon>
        <taxon>Bacteroidota</taxon>
        <taxon>Cytophagia</taxon>
        <taxon>Cytophagales</taxon>
        <taxon>Splendidivirgaceae</taxon>
        <taxon>Agaribacillus</taxon>
    </lineage>
</organism>
<dbReference type="PRINTS" id="PR00502">
    <property type="entry name" value="NUDIXFAMILY"/>
</dbReference>
<accession>A0ABT8L5W7</accession>
<dbReference type="InterPro" id="IPR020084">
    <property type="entry name" value="NUDIX_hydrolase_CS"/>
</dbReference>
<dbReference type="RefSeq" id="WP_346756953.1">
    <property type="nucleotide sequence ID" value="NZ_JAUJEB010000001.1"/>
</dbReference>
<dbReference type="PROSITE" id="PS00893">
    <property type="entry name" value="NUDIX_BOX"/>
    <property type="match status" value="1"/>
</dbReference>
<evidence type="ECO:0000259" key="3">
    <source>
        <dbReference type="PROSITE" id="PS51462"/>
    </source>
</evidence>
<feature type="domain" description="Nudix hydrolase" evidence="3">
    <location>
        <begin position="9"/>
        <end position="141"/>
    </location>
</feature>
<dbReference type="PROSITE" id="PS51462">
    <property type="entry name" value="NUDIX"/>
    <property type="match status" value="1"/>
</dbReference>
<comment type="similarity">
    <text evidence="2">Belongs to the Nudix hydrolase family.</text>
</comment>
<dbReference type="InterPro" id="IPR020476">
    <property type="entry name" value="Nudix_hydrolase"/>
</dbReference>
<reference evidence="4" key="1">
    <citation type="submission" date="2023-06" db="EMBL/GenBank/DDBJ databases">
        <title>Genomic of Agaribacillus aureum.</title>
        <authorList>
            <person name="Wang G."/>
        </authorList>
    </citation>
    <scope>NUCLEOTIDE SEQUENCE</scope>
    <source>
        <strain evidence="4">BMA12</strain>
    </source>
</reference>